<reference evidence="1" key="2">
    <citation type="submission" date="2023-03" db="EMBL/GenBank/DDBJ databases">
        <authorList>
            <person name="Inwood S.N."/>
            <person name="Skelly J.G."/>
            <person name="Guhlin J."/>
            <person name="Harrop T.W.R."/>
            <person name="Goldson S.G."/>
            <person name="Dearden P.K."/>
        </authorList>
    </citation>
    <scope>NUCLEOTIDE SEQUENCE</scope>
    <source>
        <strain evidence="1">Lincoln</strain>
        <tissue evidence="1">Whole body</tissue>
    </source>
</reference>
<dbReference type="AlphaFoldDB" id="A0AA39L0P4"/>
<dbReference type="EMBL" id="JAQQBR010000002">
    <property type="protein sequence ID" value="KAK0180626.1"/>
    <property type="molecule type" value="Genomic_DNA"/>
</dbReference>
<protein>
    <submittedName>
        <fullName evidence="1">Uncharacterized protein</fullName>
    </submittedName>
</protein>
<organism evidence="1 2">
    <name type="scientific">Microctonus hyperodae</name>
    <name type="common">Parasitoid wasp</name>
    <dbReference type="NCBI Taxonomy" id="165561"/>
    <lineage>
        <taxon>Eukaryota</taxon>
        <taxon>Metazoa</taxon>
        <taxon>Ecdysozoa</taxon>
        <taxon>Arthropoda</taxon>
        <taxon>Hexapoda</taxon>
        <taxon>Insecta</taxon>
        <taxon>Pterygota</taxon>
        <taxon>Neoptera</taxon>
        <taxon>Endopterygota</taxon>
        <taxon>Hymenoptera</taxon>
        <taxon>Apocrita</taxon>
        <taxon>Ichneumonoidea</taxon>
        <taxon>Braconidae</taxon>
        <taxon>Euphorinae</taxon>
        <taxon>Microctonus</taxon>
    </lineage>
</organism>
<evidence type="ECO:0000313" key="2">
    <source>
        <dbReference type="Proteomes" id="UP001168972"/>
    </source>
</evidence>
<proteinExistence type="predicted"/>
<gene>
    <name evidence="1" type="ORF">PV327_002989</name>
</gene>
<sequence>MFAPGAFVTRVLQLLKGQWPKMASRVKRHIGDFEIQVRHWKDGFNDAKSLQGSSIKVQIFLTSETNQQKNRITQIAYLFIDVSGISKLPLDRGNIHIYHSDPATL</sequence>
<accession>A0AA39L0P4</accession>
<reference evidence="1" key="1">
    <citation type="journal article" date="2023" name="bioRxiv">
        <title>Scaffold-level genome assemblies of two parasitoid biocontrol wasps reveal the parthenogenesis mechanism and an associated novel virus.</title>
        <authorList>
            <person name="Inwood S."/>
            <person name="Skelly J."/>
            <person name="Guhlin J."/>
            <person name="Harrop T."/>
            <person name="Goldson S."/>
            <person name="Dearden P."/>
        </authorList>
    </citation>
    <scope>NUCLEOTIDE SEQUENCE</scope>
    <source>
        <strain evidence="1">Lincoln</strain>
        <tissue evidence="1">Whole body</tissue>
    </source>
</reference>
<name>A0AA39L0P4_MICHY</name>
<keyword evidence="2" id="KW-1185">Reference proteome</keyword>
<dbReference type="Proteomes" id="UP001168972">
    <property type="component" value="Unassembled WGS sequence"/>
</dbReference>
<comment type="caution">
    <text evidence="1">The sequence shown here is derived from an EMBL/GenBank/DDBJ whole genome shotgun (WGS) entry which is preliminary data.</text>
</comment>
<evidence type="ECO:0000313" key="1">
    <source>
        <dbReference type="EMBL" id="KAK0180626.1"/>
    </source>
</evidence>